<dbReference type="RefSeq" id="WP_173128655.1">
    <property type="nucleotide sequence ID" value="NZ_CBCSGW010000013.1"/>
</dbReference>
<reference evidence="1 2" key="1">
    <citation type="submission" date="2020-01" db="EMBL/GenBank/DDBJ databases">
        <title>Kibdelosporangium persica a novel Actinomycetes from a hot desert in Iran.</title>
        <authorList>
            <person name="Safaei N."/>
            <person name="Zaburannyi N."/>
            <person name="Mueller R."/>
            <person name="Wink J."/>
        </authorList>
    </citation>
    <scope>NUCLEOTIDE SEQUENCE [LARGE SCALE GENOMIC DNA]</scope>
    <source>
        <strain evidence="1 2">4NS15</strain>
    </source>
</reference>
<gene>
    <name evidence="1" type="ORF">GC106_23970</name>
</gene>
<dbReference type="InterPro" id="IPR032710">
    <property type="entry name" value="NTF2-like_dom_sf"/>
</dbReference>
<accession>A0ABX2F1M1</accession>
<proteinExistence type="predicted"/>
<organism evidence="1 2">
    <name type="scientific">Kibdelosporangium persicum</name>
    <dbReference type="NCBI Taxonomy" id="2698649"/>
    <lineage>
        <taxon>Bacteria</taxon>
        <taxon>Bacillati</taxon>
        <taxon>Actinomycetota</taxon>
        <taxon>Actinomycetes</taxon>
        <taxon>Pseudonocardiales</taxon>
        <taxon>Pseudonocardiaceae</taxon>
        <taxon>Kibdelosporangium</taxon>
    </lineage>
</organism>
<name>A0ABX2F1M1_9PSEU</name>
<dbReference type="EMBL" id="JAAATY010000005">
    <property type="protein sequence ID" value="NRN65187.1"/>
    <property type="molecule type" value="Genomic_DNA"/>
</dbReference>
<dbReference type="SUPFAM" id="SSF54427">
    <property type="entry name" value="NTF2-like"/>
    <property type="match status" value="1"/>
</dbReference>
<evidence type="ECO:0000313" key="1">
    <source>
        <dbReference type="EMBL" id="NRN65187.1"/>
    </source>
</evidence>
<protein>
    <submittedName>
        <fullName evidence="1">Ester cyclase</fullName>
    </submittedName>
</protein>
<sequence>MSYDRLARSWVDIWNGDLSLIDSTVHEDFVSHAAPMRGGPVADSVGRAGLAEWIGGIRAAVPDLRFTVQIGPLVDNPYLFMRWHAEGTYLGGIPGAADGPIPVDFHGTDILRITDRANGEGVITEYWLNADILWLTQQLGLQVGQVT</sequence>
<dbReference type="Proteomes" id="UP000763557">
    <property type="component" value="Unassembled WGS sequence"/>
</dbReference>
<dbReference type="Pfam" id="PF07366">
    <property type="entry name" value="SnoaL"/>
    <property type="match status" value="1"/>
</dbReference>
<keyword evidence="2" id="KW-1185">Reference proteome</keyword>
<dbReference type="Gene3D" id="3.10.450.50">
    <property type="match status" value="1"/>
</dbReference>
<dbReference type="InterPro" id="IPR009959">
    <property type="entry name" value="Cyclase_SnoaL-like"/>
</dbReference>
<evidence type="ECO:0000313" key="2">
    <source>
        <dbReference type="Proteomes" id="UP000763557"/>
    </source>
</evidence>
<comment type="caution">
    <text evidence="1">The sequence shown here is derived from an EMBL/GenBank/DDBJ whole genome shotgun (WGS) entry which is preliminary data.</text>
</comment>